<proteinExistence type="predicted"/>
<dbReference type="InterPro" id="IPR036388">
    <property type="entry name" value="WH-like_DNA-bd_sf"/>
</dbReference>
<protein>
    <submittedName>
        <fullName evidence="1">Uncharacterized protein</fullName>
    </submittedName>
</protein>
<dbReference type="InterPro" id="IPR009057">
    <property type="entry name" value="Homeodomain-like_sf"/>
</dbReference>
<dbReference type="EMBL" id="JABASA010000012">
    <property type="protein sequence ID" value="NMD49352.1"/>
    <property type="molecule type" value="Genomic_DNA"/>
</dbReference>
<dbReference type="AlphaFoldDB" id="A0A7X9LE84"/>
<evidence type="ECO:0000313" key="2">
    <source>
        <dbReference type="Proteomes" id="UP000532121"/>
    </source>
</evidence>
<gene>
    <name evidence="1" type="ORF">HHO37_06715</name>
</gene>
<dbReference type="Proteomes" id="UP000532121">
    <property type="component" value="Unassembled WGS sequence"/>
</dbReference>
<sequence length="69" mass="8270">MENRRLSLLYNLQNLYNSSDLGSVDYQLSRYLIDNYQEIDSLNTFDVAEESSVSRIIVRRFYQHLVYNN</sequence>
<dbReference type="Gene3D" id="1.10.10.10">
    <property type="entry name" value="Winged helix-like DNA-binding domain superfamily/Winged helix DNA-binding domain"/>
    <property type="match status" value="1"/>
</dbReference>
<accession>A0A7X9LE84</accession>
<comment type="caution">
    <text evidence="1">The sequence shown here is derived from an EMBL/GenBank/DDBJ whole genome shotgun (WGS) entry which is preliminary data.</text>
</comment>
<dbReference type="RefSeq" id="WP_193523628.1">
    <property type="nucleotide sequence ID" value="NZ_JABASA010000012.1"/>
</dbReference>
<organism evidence="1 2">
    <name type="scientific">Streptococcus ratti</name>
    <dbReference type="NCBI Taxonomy" id="1341"/>
    <lineage>
        <taxon>Bacteria</taxon>
        <taxon>Bacillati</taxon>
        <taxon>Bacillota</taxon>
        <taxon>Bacilli</taxon>
        <taxon>Lactobacillales</taxon>
        <taxon>Streptococcaceae</taxon>
        <taxon>Streptococcus</taxon>
    </lineage>
</organism>
<reference evidence="1 2" key="1">
    <citation type="submission" date="2020-04" db="EMBL/GenBank/DDBJ databases">
        <title>MicrobeNet Type strains.</title>
        <authorList>
            <person name="Nicholson A.C."/>
        </authorList>
    </citation>
    <scope>NUCLEOTIDE SEQUENCE [LARGE SCALE GENOMIC DNA]</scope>
    <source>
        <strain evidence="1 2">DSM 22768</strain>
    </source>
</reference>
<dbReference type="SUPFAM" id="SSF46689">
    <property type="entry name" value="Homeodomain-like"/>
    <property type="match status" value="1"/>
</dbReference>
<evidence type="ECO:0000313" key="1">
    <source>
        <dbReference type="EMBL" id="NMD49352.1"/>
    </source>
</evidence>
<name>A0A7X9LE84_STRRT</name>